<sequence length="164" mass="18197">MMPRALRLTVAAVLAFAGAAAHAHNFHMGIADISYNDRTGNTEIVHTYTAHDVATLLANLYGRNLDLGQADSEAPLRRYVEKQFYLEGPDRKRLPLNWVGVKADADSIVIFQEIEGRKLAPATRIHNALLIDFLPSQKNTVNLQTDGPVQTLIFDQSSIDQTTR</sequence>
<proteinExistence type="predicted"/>
<dbReference type="AlphaFoldDB" id="A0A6A7N772"/>
<comment type="caution">
    <text evidence="2">The sequence shown here is derived from an EMBL/GenBank/DDBJ whole genome shotgun (WGS) entry which is preliminary data.</text>
</comment>
<accession>A0A6A7N772</accession>
<keyword evidence="3" id="KW-1185">Reference proteome</keyword>
<evidence type="ECO:0000313" key="3">
    <source>
        <dbReference type="Proteomes" id="UP000440498"/>
    </source>
</evidence>
<evidence type="ECO:0000256" key="1">
    <source>
        <dbReference type="SAM" id="SignalP"/>
    </source>
</evidence>
<dbReference type="EMBL" id="WHUG01000010">
    <property type="protein sequence ID" value="MQA40944.1"/>
    <property type="molecule type" value="Genomic_DNA"/>
</dbReference>
<dbReference type="Pfam" id="PF20420">
    <property type="entry name" value="DUF6702"/>
    <property type="match status" value="1"/>
</dbReference>
<organism evidence="2 3">
    <name type="scientific">Rugamonas aquatica</name>
    <dbReference type="NCBI Taxonomy" id="2743357"/>
    <lineage>
        <taxon>Bacteria</taxon>
        <taxon>Pseudomonadati</taxon>
        <taxon>Pseudomonadota</taxon>
        <taxon>Betaproteobacteria</taxon>
        <taxon>Burkholderiales</taxon>
        <taxon>Oxalobacteraceae</taxon>
        <taxon>Telluria group</taxon>
        <taxon>Rugamonas</taxon>
    </lineage>
</organism>
<keyword evidence="1" id="KW-0732">Signal</keyword>
<name>A0A6A7N772_9BURK</name>
<protein>
    <recommendedName>
        <fullName evidence="4">DUF1007 family protein</fullName>
    </recommendedName>
</protein>
<gene>
    <name evidence="2" type="ORF">GEV02_22655</name>
</gene>
<feature type="chain" id="PRO_5025469382" description="DUF1007 family protein" evidence="1">
    <location>
        <begin position="24"/>
        <end position="164"/>
    </location>
</feature>
<dbReference type="Proteomes" id="UP000440498">
    <property type="component" value="Unassembled WGS sequence"/>
</dbReference>
<feature type="signal peptide" evidence="1">
    <location>
        <begin position="1"/>
        <end position="23"/>
    </location>
</feature>
<evidence type="ECO:0000313" key="2">
    <source>
        <dbReference type="EMBL" id="MQA40944.1"/>
    </source>
</evidence>
<evidence type="ECO:0008006" key="4">
    <source>
        <dbReference type="Google" id="ProtNLM"/>
    </source>
</evidence>
<reference evidence="2 3" key="1">
    <citation type="submission" date="2019-10" db="EMBL/GenBank/DDBJ databases">
        <title>Two novel species isolated from a subtropical stream in China.</title>
        <authorList>
            <person name="Lu H."/>
        </authorList>
    </citation>
    <scope>NUCLEOTIDE SEQUENCE [LARGE SCALE GENOMIC DNA]</scope>
    <source>
        <strain evidence="2 3">FT29W</strain>
    </source>
</reference>
<dbReference type="InterPro" id="IPR046525">
    <property type="entry name" value="DUF6702"/>
</dbReference>